<evidence type="ECO:0000256" key="1">
    <source>
        <dbReference type="SAM" id="MobiDB-lite"/>
    </source>
</evidence>
<keyword evidence="3" id="KW-1185">Reference proteome</keyword>
<feature type="region of interest" description="Disordered" evidence="1">
    <location>
        <begin position="142"/>
        <end position="176"/>
    </location>
</feature>
<proteinExistence type="predicted"/>
<evidence type="ECO:0000313" key="3">
    <source>
        <dbReference type="Proteomes" id="UP000037136"/>
    </source>
</evidence>
<sequence>MCDSGRLLERRFRLARLQGRDLLWESGVQRSPESLAAFSTANGLNPGRTPQTSVTSLNGQYSLATGFEDGQRGAPDSRNADQSFAARGFSAQLSIELNSYAVQMETAQDQSCHGSILDKDDAYWNSLVGPDDVNMAQILGQNAVKRPLSDQGDGEGDDEGAGLEEGQQRPRKMQRV</sequence>
<reference evidence="2 3" key="2">
    <citation type="journal article" date="2017" name="Sci. Rep.">
        <title>Ant-infecting Ophiocordyceps genomes reveal a high diversity of potential behavioral manipulation genes and a possible major role for enterotoxins.</title>
        <authorList>
            <person name="de Bekker C."/>
            <person name="Ohm R.A."/>
            <person name="Evans H.C."/>
            <person name="Brachmann A."/>
            <person name="Hughes D.P."/>
        </authorList>
    </citation>
    <scope>NUCLEOTIDE SEQUENCE [LARGE SCALE GENOMIC DNA]</scope>
    <source>
        <strain evidence="2 3">SC16a</strain>
    </source>
</reference>
<reference evidence="2 3" key="1">
    <citation type="journal article" date="2015" name="BMC Genomics">
        <title>Gene expression during zombie ant biting behavior reflects the complexity underlying fungal parasitic behavioral manipulation.</title>
        <authorList>
            <person name="de Bekker C."/>
            <person name="Ohm R.A."/>
            <person name="Loreto R.G."/>
            <person name="Sebastian A."/>
            <person name="Albert I."/>
            <person name="Merrow M."/>
            <person name="Brachmann A."/>
            <person name="Hughes D.P."/>
        </authorList>
    </citation>
    <scope>NUCLEOTIDE SEQUENCE [LARGE SCALE GENOMIC DNA]</scope>
    <source>
        <strain evidence="2 3">SC16a</strain>
    </source>
</reference>
<organism evidence="2 3">
    <name type="scientific">Ophiocordyceps unilateralis</name>
    <name type="common">Zombie-ant fungus</name>
    <name type="synonym">Torrubia unilateralis</name>
    <dbReference type="NCBI Taxonomy" id="268505"/>
    <lineage>
        <taxon>Eukaryota</taxon>
        <taxon>Fungi</taxon>
        <taxon>Dikarya</taxon>
        <taxon>Ascomycota</taxon>
        <taxon>Pezizomycotina</taxon>
        <taxon>Sordariomycetes</taxon>
        <taxon>Hypocreomycetidae</taxon>
        <taxon>Hypocreales</taxon>
        <taxon>Ophiocordycipitaceae</taxon>
        <taxon>Ophiocordyceps</taxon>
    </lineage>
</organism>
<dbReference type="AlphaFoldDB" id="A0A2A9PLK8"/>
<protein>
    <submittedName>
        <fullName evidence="2">Uncharacterized protein</fullName>
    </submittedName>
</protein>
<gene>
    <name evidence="2" type="ORF">XA68_15065</name>
</gene>
<name>A0A2A9PLK8_OPHUN</name>
<feature type="compositionally biased region" description="Acidic residues" evidence="1">
    <location>
        <begin position="152"/>
        <end position="162"/>
    </location>
</feature>
<accession>A0A2A9PLK8</accession>
<dbReference type="EMBL" id="LAZP02000041">
    <property type="protein sequence ID" value="PFH62104.1"/>
    <property type="molecule type" value="Genomic_DNA"/>
</dbReference>
<comment type="caution">
    <text evidence="2">The sequence shown here is derived from an EMBL/GenBank/DDBJ whole genome shotgun (WGS) entry which is preliminary data.</text>
</comment>
<dbReference type="Proteomes" id="UP000037136">
    <property type="component" value="Unassembled WGS sequence"/>
</dbReference>
<evidence type="ECO:0000313" key="2">
    <source>
        <dbReference type="EMBL" id="PFH62104.1"/>
    </source>
</evidence>